<accession>A0A6J5Y4X5</accession>
<dbReference type="EMBL" id="CAEKDK010000008">
    <property type="protein sequence ID" value="CAB4289111.1"/>
    <property type="molecule type" value="Genomic_DNA"/>
</dbReference>
<evidence type="ECO:0000313" key="4">
    <source>
        <dbReference type="EMBL" id="CAB4319473.1"/>
    </source>
</evidence>
<organism evidence="4 6">
    <name type="scientific">Prunus armeniaca</name>
    <name type="common">Apricot</name>
    <name type="synonym">Armeniaca vulgaris</name>
    <dbReference type="NCBI Taxonomy" id="36596"/>
    <lineage>
        <taxon>Eukaryota</taxon>
        <taxon>Viridiplantae</taxon>
        <taxon>Streptophyta</taxon>
        <taxon>Embryophyta</taxon>
        <taxon>Tracheophyta</taxon>
        <taxon>Spermatophyta</taxon>
        <taxon>Magnoliopsida</taxon>
        <taxon>eudicotyledons</taxon>
        <taxon>Gunneridae</taxon>
        <taxon>Pentapetalae</taxon>
        <taxon>rosids</taxon>
        <taxon>fabids</taxon>
        <taxon>Rosales</taxon>
        <taxon>Rosaceae</taxon>
        <taxon>Amygdaloideae</taxon>
        <taxon>Amygdaleae</taxon>
        <taxon>Prunus</taxon>
    </lineage>
</organism>
<gene>
    <name evidence="2" type="ORF">CURHAP_LOCUS47491</name>
    <name evidence="3" type="ORF">CURHAP_LOCUS47494</name>
    <name evidence="4" type="ORF">ORAREDHAP_LOCUS46803</name>
</gene>
<evidence type="ECO:0000313" key="3">
    <source>
        <dbReference type="EMBL" id="CAB4289111.1"/>
    </source>
</evidence>
<keyword evidence="6" id="KW-1185">Reference proteome</keyword>
<evidence type="ECO:0000313" key="2">
    <source>
        <dbReference type="EMBL" id="CAB4289108.1"/>
    </source>
</evidence>
<name>A0A6J5Y4X5_PRUAR</name>
<dbReference type="EMBL" id="CAEKDK010000008">
    <property type="protein sequence ID" value="CAB4289108.1"/>
    <property type="molecule type" value="Genomic_DNA"/>
</dbReference>
<evidence type="ECO:0000313" key="6">
    <source>
        <dbReference type="Proteomes" id="UP000507245"/>
    </source>
</evidence>
<dbReference type="AlphaFoldDB" id="A0A6J5Y4X5"/>
<dbReference type="Proteomes" id="UP000507222">
    <property type="component" value="Unassembled WGS sequence"/>
</dbReference>
<dbReference type="Proteomes" id="UP000507245">
    <property type="component" value="Unassembled WGS sequence"/>
</dbReference>
<sequence>MVSVWPRLEKSKDLGRRKKHGPSVARTNKPKDLVDAKGIEIGQYPVWRGRDGLALSSNCFVVEFPSFSF</sequence>
<dbReference type="EMBL" id="CAEKKB010000008">
    <property type="protein sequence ID" value="CAB4319473.1"/>
    <property type="molecule type" value="Genomic_DNA"/>
</dbReference>
<protein>
    <submittedName>
        <fullName evidence="4">Uncharacterized protein</fullName>
    </submittedName>
</protein>
<reference evidence="6" key="1">
    <citation type="journal article" date="2020" name="Genome Biol.">
        <title>Gamete binning: chromosome-level and haplotype-resolved genome assembly enabled by high-throughput single-cell sequencing of gamete genomes.</title>
        <authorList>
            <person name="Campoy J.A."/>
            <person name="Sun H."/>
            <person name="Goel M."/>
            <person name="Jiao W.-B."/>
            <person name="Folz-Donahue K."/>
            <person name="Wang N."/>
            <person name="Rubio M."/>
            <person name="Liu C."/>
            <person name="Kukat C."/>
            <person name="Ruiz D."/>
            <person name="Huettel B."/>
            <person name="Schneeberger K."/>
        </authorList>
    </citation>
    <scope>NUCLEOTIDE SEQUENCE [LARGE SCALE GENOMIC DNA]</scope>
    <source>
        <strain evidence="6">cv. Rojo Pasion</strain>
    </source>
</reference>
<evidence type="ECO:0000256" key="1">
    <source>
        <dbReference type="SAM" id="MobiDB-lite"/>
    </source>
</evidence>
<proteinExistence type="predicted"/>
<feature type="region of interest" description="Disordered" evidence="1">
    <location>
        <begin position="1"/>
        <end position="29"/>
    </location>
</feature>
<reference evidence="4 5" key="2">
    <citation type="submission" date="2020-05" db="EMBL/GenBank/DDBJ databases">
        <authorList>
            <person name="Campoy J."/>
            <person name="Schneeberger K."/>
            <person name="Spophaly S."/>
        </authorList>
    </citation>
    <scope>NUCLEOTIDE SEQUENCE [LARGE SCALE GENOMIC DNA]</scope>
    <source>
        <strain evidence="4">PruArmRojPasFocal</strain>
    </source>
</reference>
<evidence type="ECO:0000313" key="5">
    <source>
        <dbReference type="Proteomes" id="UP000507222"/>
    </source>
</evidence>